<dbReference type="PANTHER" id="PTHR45825">
    <property type="entry name" value="GRANULE-BOUND STARCH SYNTHASE 1, CHLOROPLASTIC/AMYLOPLASTIC"/>
    <property type="match status" value="1"/>
</dbReference>
<dbReference type="Pfam" id="PF00534">
    <property type="entry name" value="Glycos_transf_1"/>
    <property type="match status" value="1"/>
</dbReference>
<keyword evidence="4 7" id="KW-0328">Glycosyltransferase</keyword>
<gene>
    <name evidence="7" type="primary">glgA</name>
    <name evidence="10" type="ORF">T1815_16881</name>
</gene>
<evidence type="ECO:0000313" key="11">
    <source>
        <dbReference type="Proteomes" id="UP000049472"/>
    </source>
</evidence>
<dbReference type="HAMAP" id="MF_00484">
    <property type="entry name" value="Glycogen_synth"/>
    <property type="match status" value="1"/>
</dbReference>
<keyword evidence="11" id="KW-1185">Reference proteome</keyword>
<dbReference type="AlphaFoldDB" id="A0A0M6WMQ6"/>
<evidence type="ECO:0000256" key="5">
    <source>
        <dbReference type="ARBA" id="ARBA00022679"/>
    </source>
</evidence>
<comment type="catalytic activity">
    <reaction evidence="1 7">
        <text>[(1-&gt;4)-alpha-D-glucosyl](n) + ADP-alpha-D-glucose = [(1-&gt;4)-alpha-D-glucosyl](n+1) + ADP + H(+)</text>
        <dbReference type="Rhea" id="RHEA:18189"/>
        <dbReference type="Rhea" id="RHEA-COMP:9584"/>
        <dbReference type="Rhea" id="RHEA-COMP:9587"/>
        <dbReference type="ChEBI" id="CHEBI:15378"/>
        <dbReference type="ChEBI" id="CHEBI:15444"/>
        <dbReference type="ChEBI" id="CHEBI:57498"/>
        <dbReference type="ChEBI" id="CHEBI:456216"/>
        <dbReference type="EC" id="2.4.1.21"/>
    </reaction>
</comment>
<feature type="domain" description="Starch synthase catalytic" evidence="9">
    <location>
        <begin position="5"/>
        <end position="239"/>
    </location>
</feature>
<evidence type="ECO:0000256" key="1">
    <source>
        <dbReference type="ARBA" id="ARBA00001478"/>
    </source>
</evidence>
<protein>
    <recommendedName>
        <fullName evidence="7">Glycogen synthase</fullName>
        <ecNumber evidence="7">2.4.1.21</ecNumber>
    </recommendedName>
    <alternativeName>
        <fullName evidence="7">Starch [bacterial glycogen] synthase</fullName>
    </alternativeName>
</protein>
<dbReference type="EMBL" id="CVRQ01000020">
    <property type="protein sequence ID" value="CRL37894.1"/>
    <property type="molecule type" value="Genomic_DNA"/>
</dbReference>
<sequence length="483" mass="55888">MDKIKILMAASEAIPYMKTGGLADVVGSLPKYFDKDRYDVRVILPKYKCMDDKLLPQLKFVCHFYVNLNWRRQYVGIFTSQYDGVTYYFVDNEFYFAGDKPYNNIYEDVEKFAFFSKAVLEALPVIDFAPDVIHCNDWQTGLLPVFLKTVYGSDNFYAGIKTVFTIHNMKFQWRWKIKEVADVTGLPEHIFNSGELEFYGEANYLKGGIVYADEITTVSPTYADEICTPEGGEGLDGLMLERRRHLRGIVNGIDYDVFNPMKDTYLDKHFSVRELSGKVVNKRQLQEKYGLAVDNDVMLIGIVSRLTNQKGFDLVAYVMEEMLSTMNVQFIVQGTGEQQYEEMFNYFHGRYPQKLGVYIGYSEENAHEIYAGCDAFLMPSLFEPCGLSQLMSMRYGTLPIVRETGGLKDTVVPYNEYENTGDGFSFANYNAHDMLHVIKYALDVFENHKDRWQEMMQRAMRHDFSWKASAKEYEKLYDMLLGN</sequence>
<dbReference type="Pfam" id="PF08323">
    <property type="entry name" value="Glyco_transf_5"/>
    <property type="match status" value="1"/>
</dbReference>
<dbReference type="GO" id="GO:0004373">
    <property type="term" value="F:alpha-1,4-glucan glucosyltransferase (UDP-glucose donor) activity"/>
    <property type="evidence" value="ECO:0007669"/>
    <property type="project" value="InterPro"/>
</dbReference>
<dbReference type="RefSeq" id="WP_055061853.1">
    <property type="nucleotide sequence ID" value="NZ_CVRQ01000020.1"/>
</dbReference>
<dbReference type="NCBIfam" id="NF001898">
    <property type="entry name" value="PRK00654.1-1"/>
    <property type="match status" value="1"/>
</dbReference>
<keyword evidence="6 7" id="KW-0320">Glycogen biosynthesis</keyword>
<evidence type="ECO:0000256" key="7">
    <source>
        <dbReference type="HAMAP-Rule" id="MF_00484"/>
    </source>
</evidence>
<evidence type="ECO:0000313" key="10">
    <source>
        <dbReference type="EMBL" id="CRL37894.1"/>
    </source>
</evidence>
<name>A0A0M6WMQ6_9FIRM</name>
<accession>A0A0M6WMQ6</accession>
<comment type="pathway">
    <text evidence="7">Glycan biosynthesis; glycogen biosynthesis.</text>
</comment>
<dbReference type="InterPro" id="IPR011835">
    <property type="entry name" value="GS/SS"/>
</dbReference>
<dbReference type="InterPro" id="IPR001296">
    <property type="entry name" value="Glyco_trans_1"/>
</dbReference>
<dbReference type="UniPathway" id="UPA00164"/>
<dbReference type="EC" id="2.4.1.21" evidence="7"/>
<comment type="function">
    <text evidence="2 7">Synthesizes alpha-1,4-glucan chains using ADP-glucose.</text>
</comment>
<dbReference type="CDD" id="cd03791">
    <property type="entry name" value="GT5_Glycogen_synthase_DULL1-like"/>
    <property type="match status" value="1"/>
</dbReference>
<dbReference type="Gene3D" id="3.40.50.2000">
    <property type="entry name" value="Glycogen Phosphorylase B"/>
    <property type="match status" value="2"/>
</dbReference>
<comment type="similarity">
    <text evidence="3 7">Belongs to the glycosyltransferase 1 family. Bacterial/plant glycogen synthase subfamily.</text>
</comment>
<proteinExistence type="inferred from homology"/>
<dbReference type="SUPFAM" id="SSF53756">
    <property type="entry name" value="UDP-Glycosyltransferase/glycogen phosphorylase"/>
    <property type="match status" value="1"/>
</dbReference>
<evidence type="ECO:0000256" key="4">
    <source>
        <dbReference type="ARBA" id="ARBA00022676"/>
    </source>
</evidence>
<dbReference type="GO" id="GO:0005978">
    <property type="term" value="P:glycogen biosynthetic process"/>
    <property type="evidence" value="ECO:0007669"/>
    <property type="project" value="UniProtKB-UniRule"/>
</dbReference>
<reference evidence="11" key="1">
    <citation type="submission" date="2015-05" db="EMBL/GenBank/DDBJ databases">
        <authorList>
            <consortium name="Pathogen Informatics"/>
        </authorList>
    </citation>
    <scope>NUCLEOTIDE SEQUENCE [LARGE SCALE GENOMIC DNA]</scope>
    <source>
        <strain evidence="11">T1-815</strain>
    </source>
</reference>
<organism evidence="10 11">
    <name type="scientific">Agathobacter rectalis</name>
    <dbReference type="NCBI Taxonomy" id="39491"/>
    <lineage>
        <taxon>Bacteria</taxon>
        <taxon>Bacillati</taxon>
        <taxon>Bacillota</taxon>
        <taxon>Clostridia</taxon>
        <taxon>Lachnospirales</taxon>
        <taxon>Lachnospiraceae</taxon>
        <taxon>Agathobacter</taxon>
    </lineage>
</organism>
<dbReference type="Proteomes" id="UP000049472">
    <property type="component" value="Unassembled WGS sequence"/>
</dbReference>
<evidence type="ECO:0000259" key="9">
    <source>
        <dbReference type="Pfam" id="PF08323"/>
    </source>
</evidence>
<evidence type="ECO:0000256" key="6">
    <source>
        <dbReference type="ARBA" id="ARBA00023056"/>
    </source>
</evidence>
<evidence type="ECO:0000256" key="3">
    <source>
        <dbReference type="ARBA" id="ARBA00010281"/>
    </source>
</evidence>
<dbReference type="InterPro" id="IPR013534">
    <property type="entry name" value="Starch_synth_cat_dom"/>
</dbReference>
<dbReference type="GO" id="GO:0009011">
    <property type="term" value="F:alpha-1,4-glucan glucosyltransferase (ADP-glucose donor) activity"/>
    <property type="evidence" value="ECO:0007669"/>
    <property type="project" value="UniProtKB-UniRule"/>
</dbReference>
<dbReference type="NCBIfam" id="NF001899">
    <property type="entry name" value="PRK00654.1-2"/>
    <property type="match status" value="1"/>
</dbReference>
<evidence type="ECO:0000259" key="8">
    <source>
        <dbReference type="Pfam" id="PF00534"/>
    </source>
</evidence>
<dbReference type="PANTHER" id="PTHR45825:SF11">
    <property type="entry name" value="ALPHA AMYLASE DOMAIN-CONTAINING PROTEIN"/>
    <property type="match status" value="1"/>
</dbReference>
<evidence type="ECO:0000256" key="2">
    <source>
        <dbReference type="ARBA" id="ARBA00002764"/>
    </source>
</evidence>
<keyword evidence="5 7" id="KW-0808">Transferase</keyword>
<dbReference type="NCBIfam" id="TIGR02095">
    <property type="entry name" value="glgA"/>
    <property type="match status" value="1"/>
</dbReference>
<feature type="binding site" evidence="7">
    <location>
        <position position="18"/>
    </location>
    <ligand>
        <name>ADP-alpha-D-glucose</name>
        <dbReference type="ChEBI" id="CHEBI:57498"/>
    </ligand>
</feature>
<feature type="domain" description="Glycosyl transferase family 1" evidence="8">
    <location>
        <begin position="294"/>
        <end position="443"/>
    </location>
</feature>